<proteinExistence type="predicted"/>
<accession>A0ACC3ACM3</accession>
<protein>
    <submittedName>
        <fullName evidence="1">Uncharacterized protein</fullName>
    </submittedName>
</protein>
<sequence length="353" mass="38883">MPPLPSHEYHVGIICALHIEMAAMRAMLDEEHGTFSKKAIHDHNTYFGGQIHNHNVVIACLPAGIDGVVAAGTVAKDMSRTFEQLRFGLLVGTGAGIPNLEAGVDVRLGDVVVSRPSGVYGGVVQYYRGKSKAGGMWEPKGMLNAPPVVLLTALQSLQAEYELEDSRMPSYLAKMLERRPKMRSMGYARPEMDKDVLYLAAYHHVVGRTTCDACEVAQTLARPPRVSTDPQIHYGVIASGDRVVNDAVTRDRLRQDYGALCVEMEAAGLMNDFPCLVIRGICGYADSHKNENWRRYGAATAAAYAKELLLHASIEETSQEKPVQQILGKSSETTRSEQDWAEQFFSKKQVTFQ</sequence>
<organism evidence="1 2">
    <name type="scientific">Neophaeococcomyces mojaviensis</name>
    <dbReference type="NCBI Taxonomy" id="3383035"/>
    <lineage>
        <taxon>Eukaryota</taxon>
        <taxon>Fungi</taxon>
        <taxon>Dikarya</taxon>
        <taxon>Ascomycota</taxon>
        <taxon>Pezizomycotina</taxon>
        <taxon>Eurotiomycetes</taxon>
        <taxon>Chaetothyriomycetidae</taxon>
        <taxon>Chaetothyriales</taxon>
        <taxon>Chaetothyriales incertae sedis</taxon>
        <taxon>Neophaeococcomyces</taxon>
    </lineage>
</organism>
<reference evidence="1" key="1">
    <citation type="submission" date="2022-10" db="EMBL/GenBank/DDBJ databases">
        <title>Culturing micro-colonial fungi from biological soil crusts in the Mojave desert and describing Neophaeococcomyces mojavensis, and introducing the new genera and species Taxawa tesnikishii.</title>
        <authorList>
            <person name="Kurbessoian T."/>
            <person name="Stajich J.E."/>
        </authorList>
    </citation>
    <scope>NUCLEOTIDE SEQUENCE</scope>
    <source>
        <strain evidence="1">JES_112</strain>
    </source>
</reference>
<gene>
    <name evidence="1" type="ORF">H2198_003133</name>
</gene>
<evidence type="ECO:0000313" key="2">
    <source>
        <dbReference type="Proteomes" id="UP001172386"/>
    </source>
</evidence>
<dbReference type="Proteomes" id="UP001172386">
    <property type="component" value="Unassembled WGS sequence"/>
</dbReference>
<name>A0ACC3ACM3_9EURO</name>
<comment type="caution">
    <text evidence="1">The sequence shown here is derived from an EMBL/GenBank/DDBJ whole genome shotgun (WGS) entry which is preliminary data.</text>
</comment>
<keyword evidence="2" id="KW-1185">Reference proteome</keyword>
<evidence type="ECO:0000313" key="1">
    <source>
        <dbReference type="EMBL" id="KAJ9659404.1"/>
    </source>
</evidence>
<dbReference type="EMBL" id="JAPDRQ010000040">
    <property type="protein sequence ID" value="KAJ9659404.1"/>
    <property type="molecule type" value="Genomic_DNA"/>
</dbReference>